<protein>
    <submittedName>
        <fullName evidence="2">Uncharacterized protein</fullName>
    </submittedName>
</protein>
<comment type="caution">
    <text evidence="2">The sequence shown here is derived from an EMBL/GenBank/DDBJ whole genome shotgun (WGS) entry which is preliminary data.</text>
</comment>
<feature type="compositionally biased region" description="Basic and acidic residues" evidence="1">
    <location>
        <begin position="60"/>
        <end position="72"/>
    </location>
</feature>
<evidence type="ECO:0000313" key="3">
    <source>
        <dbReference type="Proteomes" id="UP001634394"/>
    </source>
</evidence>
<evidence type="ECO:0000256" key="1">
    <source>
        <dbReference type="SAM" id="MobiDB-lite"/>
    </source>
</evidence>
<dbReference type="AlphaFoldDB" id="A0ABD3W2K4"/>
<evidence type="ECO:0000313" key="2">
    <source>
        <dbReference type="EMBL" id="KAL3868114.1"/>
    </source>
</evidence>
<proteinExistence type="predicted"/>
<feature type="compositionally biased region" description="Low complexity" evidence="1">
    <location>
        <begin position="16"/>
        <end position="46"/>
    </location>
</feature>
<accession>A0ABD3W2K4</accession>
<feature type="region of interest" description="Disordered" evidence="1">
    <location>
        <begin position="1"/>
        <end position="84"/>
    </location>
</feature>
<organism evidence="2 3">
    <name type="scientific">Sinanodonta woodiana</name>
    <name type="common">Chinese pond mussel</name>
    <name type="synonym">Anodonta woodiana</name>
    <dbReference type="NCBI Taxonomy" id="1069815"/>
    <lineage>
        <taxon>Eukaryota</taxon>
        <taxon>Metazoa</taxon>
        <taxon>Spiralia</taxon>
        <taxon>Lophotrochozoa</taxon>
        <taxon>Mollusca</taxon>
        <taxon>Bivalvia</taxon>
        <taxon>Autobranchia</taxon>
        <taxon>Heteroconchia</taxon>
        <taxon>Palaeoheterodonta</taxon>
        <taxon>Unionida</taxon>
        <taxon>Unionoidea</taxon>
        <taxon>Unionidae</taxon>
        <taxon>Unioninae</taxon>
        <taxon>Sinanodonta</taxon>
    </lineage>
</organism>
<gene>
    <name evidence="2" type="ORF">ACJMK2_040950</name>
</gene>
<keyword evidence="3" id="KW-1185">Reference proteome</keyword>
<reference evidence="2 3" key="1">
    <citation type="submission" date="2024-11" db="EMBL/GenBank/DDBJ databases">
        <title>Chromosome-level genome assembly of the freshwater bivalve Anodonta woodiana.</title>
        <authorList>
            <person name="Chen X."/>
        </authorList>
    </citation>
    <scope>NUCLEOTIDE SEQUENCE [LARGE SCALE GENOMIC DNA]</scope>
    <source>
        <strain evidence="2">MN2024</strain>
        <tissue evidence="2">Gills</tissue>
    </source>
</reference>
<name>A0ABD3W2K4_SINWO</name>
<dbReference type="EMBL" id="JBJQND010000008">
    <property type="protein sequence ID" value="KAL3868114.1"/>
    <property type="molecule type" value="Genomic_DNA"/>
</dbReference>
<dbReference type="Proteomes" id="UP001634394">
    <property type="component" value="Unassembled WGS sequence"/>
</dbReference>
<sequence>MSSHMLISDDRSFQLGRSRNPINRRSSSPIIPRTPSPRSSSRGTSPVPDGSELFKSVMEQIEKEHEILEKFQGKGKPNNESDIEMDDLNFNDLFVDQSAEDSKRSERLKKLDGIIATKHSRQSENLPDERNSDFRDSQGHHVHWVDEEGEKDVVTGIIEPCCVVDSCNCIPSPGTSPKPILKHKANCVIVISNSG</sequence>